<organism evidence="1 2">
    <name type="scientific">Terfezia boudieri ATCC MYA-4762</name>
    <dbReference type="NCBI Taxonomy" id="1051890"/>
    <lineage>
        <taxon>Eukaryota</taxon>
        <taxon>Fungi</taxon>
        <taxon>Dikarya</taxon>
        <taxon>Ascomycota</taxon>
        <taxon>Pezizomycotina</taxon>
        <taxon>Pezizomycetes</taxon>
        <taxon>Pezizales</taxon>
        <taxon>Pezizaceae</taxon>
        <taxon>Terfezia</taxon>
    </lineage>
</organism>
<accession>A0A3N4LWS6</accession>
<dbReference type="EMBL" id="ML121539">
    <property type="protein sequence ID" value="RPB25111.1"/>
    <property type="molecule type" value="Genomic_DNA"/>
</dbReference>
<protein>
    <submittedName>
        <fullName evidence="1">Uncharacterized protein</fullName>
    </submittedName>
</protein>
<name>A0A3N4LWS6_9PEZI</name>
<dbReference type="InParanoid" id="A0A3N4LWS6"/>
<dbReference type="AlphaFoldDB" id="A0A3N4LWS6"/>
<proteinExistence type="predicted"/>
<dbReference type="Proteomes" id="UP000267821">
    <property type="component" value="Unassembled WGS sequence"/>
</dbReference>
<gene>
    <name evidence="1" type="ORF">L211DRAFT_137767</name>
</gene>
<keyword evidence="2" id="KW-1185">Reference proteome</keyword>
<evidence type="ECO:0000313" key="1">
    <source>
        <dbReference type="EMBL" id="RPB25111.1"/>
    </source>
</evidence>
<reference evidence="1 2" key="1">
    <citation type="journal article" date="2018" name="Nat. Ecol. Evol.">
        <title>Pezizomycetes genomes reveal the molecular basis of ectomycorrhizal truffle lifestyle.</title>
        <authorList>
            <person name="Murat C."/>
            <person name="Payen T."/>
            <person name="Noel B."/>
            <person name="Kuo A."/>
            <person name="Morin E."/>
            <person name="Chen J."/>
            <person name="Kohler A."/>
            <person name="Krizsan K."/>
            <person name="Balestrini R."/>
            <person name="Da Silva C."/>
            <person name="Montanini B."/>
            <person name="Hainaut M."/>
            <person name="Levati E."/>
            <person name="Barry K.W."/>
            <person name="Belfiori B."/>
            <person name="Cichocki N."/>
            <person name="Clum A."/>
            <person name="Dockter R.B."/>
            <person name="Fauchery L."/>
            <person name="Guy J."/>
            <person name="Iotti M."/>
            <person name="Le Tacon F."/>
            <person name="Lindquist E.A."/>
            <person name="Lipzen A."/>
            <person name="Malagnac F."/>
            <person name="Mello A."/>
            <person name="Molinier V."/>
            <person name="Miyauchi S."/>
            <person name="Poulain J."/>
            <person name="Riccioni C."/>
            <person name="Rubini A."/>
            <person name="Sitrit Y."/>
            <person name="Splivallo R."/>
            <person name="Traeger S."/>
            <person name="Wang M."/>
            <person name="Zifcakova L."/>
            <person name="Wipf D."/>
            <person name="Zambonelli A."/>
            <person name="Paolocci F."/>
            <person name="Nowrousian M."/>
            <person name="Ottonello S."/>
            <person name="Baldrian P."/>
            <person name="Spatafora J.W."/>
            <person name="Henrissat B."/>
            <person name="Nagy L.G."/>
            <person name="Aury J.M."/>
            <person name="Wincker P."/>
            <person name="Grigoriev I.V."/>
            <person name="Bonfante P."/>
            <person name="Martin F.M."/>
        </authorList>
    </citation>
    <scope>NUCLEOTIDE SEQUENCE [LARGE SCALE GENOMIC DNA]</scope>
    <source>
        <strain evidence="1 2">ATCC MYA-4762</strain>
    </source>
</reference>
<evidence type="ECO:0000313" key="2">
    <source>
        <dbReference type="Proteomes" id="UP000267821"/>
    </source>
</evidence>
<sequence>MILWPSVTPKIVHIMSRPFEGKCMNCVVDKQGCIFDYQNSVQCTWCARHRYRCSESEVDSRRRKLSSFKCDHCREKHHKV</sequence>